<feature type="transmembrane region" description="Helical" evidence="1">
    <location>
        <begin position="46"/>
        <end position="69"/>
    </location>
</feature>
<reference evidence="2 3" key="1">
    <citation type="submission" date="2020-06" db="EMBL/GenBank/DDBJ databases">
        <title>Acidovorax antarctica sp. nov., isolated from Corinth ice sheet soil, Antarctic Fields Peninsula.</title>
        <authorList>
            <person name="Xu Q."/>
            <person name="Peng F."/>
        </authorList>
    </citation>
    <scope>NUCLEOTIDE SEQUENCE [LARGE SCALE GENOMIC DNA]</scope>
    <source>
        <strain evidence="2 3">16-35-5</strain>
    </source>
</reference>
<keyword evidence="3" id="KW-1185">Reference proteome</keyword>
<dbReference type="EMBL" id="CP054840">
    <property type="protein sequence ID" value="QKV52566.1"/>
    <property type="molecule type" value="Genomic_DNA"/>
</dbReference>
<keyword evidence="1" id="KW-1133">Transmembrane helix</keyword>
<protein>
    <recommendedName>
        <fullName evidence="4">Amino acid transporter</fullName>
    </recommendedName>
</protein>
<organism evidence="2 3">
    <name type="scientific">Comamonas antarctica</name>
    <dbReference type="NCBI Taxonomy" id="2743470"/>
    <lineage>
        <taxon>Bacteria</taxon>
        <taxon>Pseudomonadati</taxon>
        <taxon>Pseudomonadota</taxon>
        <taxon>Betaproteobacteria</taxon>
        <taxon>Burkholderiales</taxon>
        <taxon>Comamonadaceae</taxon>
        <taxon>Comamonas</taxon>
    </lineage>
</organism>
<evidence type="ECO:0000313" key="2">
    <source>
        <dbReference type="EMBL" id="QKV52566.1"/>
    </source>
</evidence>
<evidence type="ECO:0000256" key="1">
    <source>
        <dbReference type="SAM" id="Phobius"/>
    </source>
</evidence>
<evidence type="ECO:0008006" key="4">
    <source>
        <dbReference type="Google" id="ProtNLM"/>
    </source>
</evidence>
<dbReference type="KEGG" id="aant:HUK68_06380"/>
<dbReference type="Proteomes" id="UP000509579">
    <property type="component" value="Chromosome"/>
</dbReference>
<sequence>MGMSEWLDLLQWPAFVASVAAAWLVASSSPERRNRGFWVFLFSNVLWSVWGIHTQAAALVALQLCLAAMNVRGLLKTGKEEVCEPG</sequence>
<accession>A0A6N1X3U2</accession>
<dbReference type="AlphaFoldDB" id="A0A6N1X3U2"/>
<keyword evidence="1" id="KW-0812">Transmembrane</keyword>
<feature type="transmembrane region" description="Helical" evidence="1">
    <location>
        <begin position="7"/>
        <end position="26"/>
    </location>
</feature>
<name>A0A6N1X3U2_9BURK</name>
<proteinExistence type="predicted"/>
<gene>
    <name evidence="2" type="ORF">HUK68_06380</name>
</gene>
<keyword evidence="1" id="KW-0472">Membrane</keyword>
<evidence type="ECO:0000313" key="3">
    <source>
        <dbReference type="Proteomes" id="UP000509579"/>
    </source>
</evidence>